<feature type="transmembrane region" description="Helical" evidence="1">
    <location>
        <begin position="379"/>
        <end position="397"/>
    </location>
</feature>
<feature type="transmembrane region" description="Helical" evidence="1">
    <location>
        <begin position="36"/>
        <end position="61"/>
    </location>
</feature>
<dbReference type="EMBL" id="CP002345">
    <property type="protein sequence ID" value="ADQ80458.1"/>
    <property type="molecule type" value="Genomic_DNA"/>
</dbReference>
<proteinExistence type="predicted"/>
<keyword evidence="3" id="KW-1185">Reference proteome</keyword>
<dbReference type="AlphaFoldDB" id="E4T6W4"/>
<gene>
    <name evidence="2" type="ordered locus">Palpr_2323</name>
</gene>
<dbReference type="Proteomes" id="UP000008718">
    <property type="component" value="Chromosome"/>
</dbReference>
<dbReference type="STRING" id="694427.Palpr_2323"/>
<reference evidence="2 3" key="2">
    <citation type="journal article" date="2011" name="Stand. Genomic Sci.">
        <title>Complete genome sequence of Paludibacter propionicigenes type strain (WB4).</title>
        <authorList>
            <person name="Gronow S."/>
            <person name="Munk C."/>
            <person name="Lapidus A."/>
            <person name="Nolan M."/>
            <person name="Lucas S."/>
            <person name="Hammon N."/>
            <person name="Deshpande S."/>
            <person name="Cheng J.F."/>
            <person name="Tapia R."/>
            <person name="Han C."/>
            <person name="Goodwin L."/>
            <person name="Pitluck S."/>
            <person name="Liolios K."/>
            <person name="Ivanova N."/>
            <person name="Mavromatis K."/>
            <person name="Mikhailova N."/>
            <person name="Pati A."/>
            <person name="Chen A."/>
            <person name="Palaniappan K."/>
            <person name="Land M."/>
            <person name="Hauser L."/>
            <person name="Chang Y.J."/>
            <person name="Jeffries C.D."/>
            <person name="Brambilla E."/>
            <person name="Rohde M."/>
            <person name="Goker M."/>
            <person name="Detter J.C."/>
            <person name="Woyke T."/>
            <person name="Bristow J."/>
            <person name="Eisen J.A."/>
            <person name="Markowitz V."/>
            <person name="Hugenholtz P."/>
            <person name="Kyrpides N.C."/>
            <person name="Klenk H.P."/>
        </authorList>
    </citation>
    <scope>NUCLEOTIDE SEQUENCE [LARGE SCALE GENOMIC DNA]</scope>
    <source>
        <strain evidence="3">DSM 17365 / JCM 13257 / WB4</strain>
    </source>
</reference>
<feature type="transmembrane region" description="Helical" evidence="1">
    <location>
        <begin position="221"/>
        <end position="242"/>
    </location>
</feature>
<evidence type="ECO:0000313" key="2">
    <source>
        <dbReference type="EMBL" id="ADQ80458.1"/>
    </source>
</evidence>
<feature type="transmembrane region" description="Helical" evidence="1">
    <location>
        <begin position="324"/>
        <end position="345"/>
    </location>
</feature>
<keyword evidence="1" id="KW-0812">Transmembrane</keyword>
<sequence>MTKRQLLLNAISFSMLPITVFSVIDHPAPRTNLIAYFNITTFWWIVIVLIFVAFLLNSYYYLEKGNSQNMRVIQWYLVWNLFCIVRGGFVSETYWDWKGLIGNSFGLLAPLVAYSALNTKLLQSILTTYLKYVLPLFLVFFIIINTDSYGFYLVPIGFLMLFFPVLSVRWKWIIAIFSVLVMSADLGARSNVIKFGVPSVLMLLYYLRYRISTKLLEVIRLILIIIPVILFSLAVSGLFNVFEIDKYVKKDYNTVERDANGNIVEDDLKADTRTFLYVEVLYSAKVYNSWIIGRSPARGNLSEAFGYGEDKGGRVGERLGNEVAILNVFTWTGIVGVILYLFVFYRASYLAINQSNNIFSKIIGLFIAFRWAYAWVEDINYFTLTTVFLWLTIGFCFSRSFRSMSDKEVQRWVRGIFRFQNGLTKRELQRIKMKRIAENNQ</sequence>
<dbReference type="OrthoDB" id="756650at2"/>
<dbReference type="eggNOG" id="ENOG502Z8JF">
    <property type="taxonomic scope" value="Bacteria"/>
</dbReference>
<name>E4T6W4_PALPW</name>
<evidence type="ECO:0008006" key="4">
    <source>
        <dbReference type="Google" id="ProtNLM"/>
    </source>
</evidence>
<feature type="transmembrane region" description="Helical" evidence="1">
    <location>
        <begin position="129"/>
        <end position="146"/>
    </location>
</feature>
<protein>
    <recommendedName>
        <fullName evidence="4">Transmembrane protein</fullName>
    </recommendedName>
</protein>
<organism evidence="2 3">
    <name type="scientific">Paludibacter propionicigenes (strain DSM 17365 / JCM 13257 / WB4)</name>
    <dbReference type="NCBI Taxonomy" id="694427"/>
    <lineage>
        <taxon>Bacteria</taxon>
        <taxon>Pseudomonadati</taxon>
        <taxon>Bacteroidota</taxon>
        <taxon>Bacteroidia</taxon>
        <taxon>Bacteroidales</taxon>
        <taxon>Paludibacteraceae</taxon>
        <taxon>Paludibacter</taxon>
    </lineage>
</organism>
<feature type="transmembrane region" description="Helical" evidence="1">
    <location>
        <begin position="158"/>
        <end position="180"/>
    </location>
</feature>
<feature type="transmembrane region" description="Helical" evidence="1">
    <location>
        <begin position="73"/>
        <end position="90"/>
    </location>
</feature>
<dbReference type="RefSeq" id="WP_013445827.1">
    <property type="nucleotide sequence ID" value="NC_014734.1"/>
</dbReference>
<feature type="transmembrane region" description="Helical" evidence="1">
    <location>
        <begin position="6"/>
        <end position="24"/>
    </location>
</feature>
<keyword evidence="1" id="KW-0472">Membrane</keyword>
<reference key="1">
    <citation type="submission" date="2010-11" db="EMBL/GenBank/DDBJ databases">
        <title>The complete genome of Paludibacter propionicigenes DSM 17365.</title>
        <authorList>
            <consortium name="US DOE Joint Genome Institute (JGI-PGF)"/>
            <person name="Lucas S."/>
            <person name="Copeland A."/>
            <person name="Lapidus A."/>
            <person name="Bruce D."/>
            <person name="Goodwin L."/>
            <person name="Pitluck S."/>
            <person name="Kyrpides N."/>
            <person name="Mavromatis K."/>
            <person name="Ivanova N."/>
            <person name="Munk A.C."/>
            <person name="Brettin T."/>
            <person name="Detter J.C."/>
            <person name="Han C."/>
            <person name="Tapia R."/>
            <person name="Land M."/>
            <person name="Hauser L."/>
            <person name="Markowitz V."/>
            <person name="Cheng J.-F."/>
            <person name="Hugenholtz P."/>
            <person name="Woyke T."/>
            <person name="Wu D."/>
            <person name="Gronow S."/>
            <person name="Wellnitz S."/>
            <person name="Brambilla E."/>
            <person name="Klenk H.-P."/>
            <person name="Eisen J.A."/>
        </authorList>
    </citation>
    <scope>NUCLEOTIDE SEQUENCE</scope>
    <source>
        <strain>WB4</strain>
    </source>
</reference>
<accession>E4T6W4</accession>
<feature type="transmembrane region" description="Helical" evidence="1">
    <location>
        <begin position="192"/>
        <end position="209"/>
    </location>
</feature>
<dbReference type="HOGENOM" id="CLU_668431_0_0_10"/>
<feature type="transmembrane region" description="Helical" evidence="1">
    <location>
        <begin position="357"/>
        <end position="373"/>
    </location>
</feature>
<keyword evidence="1" id="KW-1133">Transmembrane helix</keyword>
<evidence type="ECO:0000256" key="1">
    <source>
        <dbReference type="SAM" id="Phobius"/>
    </source>
</evidence>
<evidence type="ECO:0000313" key="3">
    <source>
        <dbReference type="Proteomes" id="UP000008718"/>
    </source>
</evidence>
<dbReference type="KEGG" id="ppn:Palpr_2323"/>